<dbReference type="PANTHER" id="PTHR43591:SF31">
    <property type="entry name" value="LAEA-LIKE, PUTATIVE (AFU_ORTHOLOGUE AFUA_8G01930)-RELATED"/>
    <property type="match status" value="1"/>
</dbReference>
<dbReference type="STRING" id="1447883.A0A2B7XYV9"/>
<dbReference type="Pfam" id="PF13489">
    <property type="entry name" value="Methyltransf_23"/>
    <property type="match status" value="1"/>
</dbReference>
<sequence length="312" mass="35236">MVDIAAPDLHAHIEADDASDIDSAFGTSIEDGSFTTSITSSVKNYTLKLTDQSHHIFRLILGGALYLSPIGNAPQSVLDLGTGTGIWAIEFADEHPETRVVGNDLSPIQPTWVPPNCTFFVDDFDKEWPYNTPFDLVHGRELEGSVGDFDRLFQQAYEHLKPGGYLEMQTMEIFFYSDDGTHEKAINCLEINRLAREASAKFGKDIHTVNTWTDRMEKAGFKNVKQVTRKLPISPWPKDPKMKELGRFQLANMLEALDSYTLSLFTRVLGWKKEEVQVLNAGARSELKDRSIHMYCKVHFVYGQKPESSRND</sequence>
<name>A0A2B7XYV9_POLH7</name>
<evidence type="ECO:0000313" key="1">
    <source>
        <dbReference type="EMBL" id="PGH13963.1"/>
    </source>
</evidence>
<dbReference type="OrthoDB" id="2013972at2759"/>
<evidence type="ECO:0000313" key="2">
    <source>
        <dbReference type="Proteomes" id="UP000224634"/>
    </source>
</evidence>
<organism evidence="1 2">
    <name type="scientific">Polytolypa hystricis (strain UAMH7299)</name>
    <dbReference type="NCBI Taxonomy" id="1447883"/>
    <lineage>
        <taxon>Eukaryota</taxon>
        <taxon>Fungi</taxon>
        <taxon>Dikarya</taxon>
        <taxon>Ascomycota</taxon>
        <taxon>Pezizomycotina</taxon>
        <taxon>Eurotiomycetes</taxon>
        <taxon>Eurotiomycetidae</taxon>
        <taxon>Onygenales</taxon>
        <taxon>Onygenales incertae sedis</taxon>
        <taxon>Polytolypa</taxon>
    </lineage>
</organism>
<dbReference type="Proteomes" id="UP000224634">
    <property type="component" value="Unassembled WGS sequence"/>
</dbReference>
<gene>
    <name evidence="1" type="ORF">AJ80_06101</name>
</gene>
<dbReference type="PANTHER" id="PTHR43591">
    <property type="entry name" value="METHYLTRANSFERASE"/>
    <property type="match status" value="1"/>
</dbReference>
<comment type="caution">
    <text evidence="1">The sequence shown here is derived from an EMBL/GenBank/DDBJ whole genome shotgun (WGS) entry which is preliminary data.</text>
</comment>
<proteinExistence type="predicted"/>
<reference evidence="1 2" key="1">
    <citation type="submission" date="2017-10" db="EMBL/GenBank/DDBJ databases">
        <title>Comparative genomics in systemic dimorphic fungi from Ajellomycetaceae.</title>
        <authorList>
            <person name="Munoz J.F."/>
            <person name="Mcewen J.G."/>
            <person name="Clay O.K."/>
            <person name="Cuomo C.A."/>
        </authorList>
    </citation>
    <scope>NUCLEOTIDE SEQUENCE [LARGE SCALE GENOMIC DNA]</scope>
    <source>
        <strain evidence="1 2">UAMH7299</strain>
    </source>
</reference>
<dbReference type="AlphaFoldDB" id="A0A2B7XYV9"/>
<dbReference type="GO" id="GO:0008168">
    <property type="term" value="F:methyltransferase activity"/>
    <property type="evidence" value="ECO:0007669"/>
    <property type="project" value="TreeGrafter"/>
</dbReference>
<dbReference type="CDD" id="cd02440">
    <property type="entry name" value="AdoMet_MTases"/>
    <property type="match status" value="1"/>
</dbReference>
<accession>A0A2B7XYV9</accession>
<dbReference type="Gene3D" id="3.40.50.150">
    <property type="entry name" value="Vaccinia Virus protein VP39"/>
    <property type="match status" value="1"/>
</dbReference>
<protein>
    <recommendedName>
        <fullName evidence="3">Methyltransferase domain-containing protein</fullName>
    </recommendedName>
</protein>
<keyword evidence="2" id="KW-1185">Reference proteome</keyword>
<dbReference type="EMBL" id="PDNA01000098">
    <property type="protein sequence ID" value="PGH13963.1"/>
    <property type="molecule type" value="Genomic_DNA"/>
</dbReference>
<evidence type="ECO:0008006" key="3">
    <source>
        <dbReference type="Google" id="ProtNLM"/>
    </source>
</evidence>
<dbReference type="SUPFAM" id="SSF53335">
    <property type="entry name" value="S-adenosyl-L-methionine-dependent methyltransferases"/>
    <property type="match status" value="1"/>
</dbReference>
<dbReference type="InterPro" id="IPR029063">
    <property type="entry name" value="SAM-dependent_MTases_sf"/>
</dbReference>